<dbReference type="EMBL" id="JACRTJ010000020">
    <property type="protein sequence ID" value="MBC8599478.1"/>
    <property type="molecule type" value="Genomic_DNA"/>
</dbReference>
<evidence type="ECO:0000313" key="1">
    <source>
        <dbReference type="EMBL" id="MBC8599478.1"/>
    </source>
</evidence>
<protein>
    <recommendedName>
        <fullName evidence="3">DUF4125 family protein</fullName>
    </recommendedName>
</protein>
<dbReference type="RefSeq" id="WP_262427710.1">
    <property type="nucleotide sequence ID" value="NZ_JACRTJ010000020.1"/>
</dbReference>
<comment type="caution">
    <text evidence="1">The sequence shown here is derived from an EMBL/GenBank/DDBJ whole genome shotgun (WGS) entry which is preliminary data.</text>
</comment>
<proteinExistence type="predicted"/>
<sequence>MDIKNGRNGCLARYFRDIFQVLDWMLKSDNGPVSRCFLEYQPCFVLWADRELAERVAAPGLPGRSLVIDGIMKRREQVASGAELIHYFTEDGLREFAENGRFADYPEEYVRALTREERVRILDGMLADMERPGCDMGIVKEQSLHLTKMLNIFVSSAVGASLVLYDPEQGFHQLLIQEPSITQAFDTYIRGMRDHGEVYSREETEAIVRKYRDGLKDGGTVAGTP</sequence>
<name>A0ABR7NTM3_9FIRM</name>
<accession>A0ABR7NTM3</accession>
<dbReference type="Proteomes" id="UP000647491">
    <property type="component" value="Unassembled WGS sequence"/>
</dbReference>
<keyword evidence="2" id="KW-1185">Reference proteome</keyword>
<evidence type="ECO:0008006" key="3">
    <source>
        <dbReference type="Google" id="ProtNLM"/>
    </source>
</evidence>
<gene>
    <name evidence="1" type="ORF">H8708_09615</name>
</gene>
<reference evidence="1 2" key="1">
    <citation type="submission" date="2020-08" db="EMBL/GenBank/DDBJ databases">
        <title>Genome public.</title>
        <authorList>
            <person name="Liu C."/>
            <person name="Sun Q."/>
        </authorList>
    </citation>
    <scope>NUCLEOTIDE SEQUENCE [LARGE SCALE GENOMIC DNA]</scope>
    <source>
        <strain evidence="1 2">BX10</strain>
    </source>
</reference>
<evidence type="ECO:0000313" key="2">
    <source>
        <dbReference type="Proteomes" id="UP000647491"/>
    </source>
</evidence>
<organism evidence="1 2">
    <name type="scientific">Enterocloster hominis</name>
    <name type="common">ex Liu et al. 2021</name>
    <dbReference type="NCBI Taxonomy" id="2763663"/>
    <lineage>
        <taxon>Bacteria</taxon>
        <taxon>Bacillati</taxon>
        <taxon>Bacillota</taxon>
        <taxon>Clostridia</taxon>
        <taxon>Lachnospirales</taxon>
        <taxon>Lachnospiraceae</taxon>
        <taxon>Enterocloster</taxon>
    </lineage>
</organism>